<evidence type="ECO:0000313" key="1">
    <source>
        <dbReference type="EMBL" id="TNF65166.1"/>
    </source>
</evidence>
<dbReference type="Gene3D" id="1.10.10.1400">
    <property type="entry name" value="Terminase, small subunit, N-terminal DNA-binding domain, HTH motif"/>
    <property type="match status" value="1"/>
</dbReference>
<name>A0AAX2UZ73_STRSL</name>
<reference evidence="1 2" key="1">
    <citation type="submission" date="2019-06" db="EMBL/GenBank/DDBJ databases">
        <title>Genome Announcement To Ensure Probiotic Safety of Streptococcus salivarius UBSS01.</title>
        <authorList>
            <person name="Sulthana A."/>
            <person name="Lakshmi S.G."/>
            <person name="Madempudi R.S."/>
        </authorList>
    </citation>
    <scope>NUCLEOTIDE SEQUENCE [LARGE SCALE GENOMIC DNA]</scope>
    <source>
        <strain evidence="1 2">UBSS01</strain>
    </source>
</reference>
<dbReference type="GO" id="GO:0051276">
    <property type="term" value="P:chromosome organization"/>
    <property type="evidence" value="ECO:0007669"/>
    <property type="project" value="InterPro"/>
</dbReference>
<evidence type="ECO:0000313" key="2">
    <source>
        <dbReference type="Proteomes" id="UP000308186"/>
    </source>
</evidence>
<dbReference type="InterPro" id="IPR005335">
    <property type="entry name" value="Terminase_ssu"/>
</dbReference>
<dbReference type="InterPro" id="IPR038713">
    <property type="entry name" value="Terminase_Gp1_N_sf"/>
</dbReference>
<dbReference type="EMBL" id="VDCW01000048">
    <property type="protein sequence ID" value="TNF65166.1"/>
    <property type="molecule type" value="Genomic_DNA"/>
</dbReference>
<evidence type="ECO:0008006" key="3">
    <source>
        <dbReference type="Google" id="ProtNLM"/>
    </source>
</evidence>
<accession>A0AAX2UZ73</accession>
<gene>
    <name evidence="1" type="ORF">FBF48_10560</name>
</gene>
<organism evidence="1 2">
    <name type="scientific">Streptococcus salivarius</name>
    <dbReference type="NCBI Taxonomy" id="1304"/>
    <lineage>
        <taxon>Bacteria</taxon>
        <taxon>Bacillati</taxon>
        <taxon>Bacillota</taxon>
        <taxon>Bacilli</taxon>
        <taxon>Lactobacillales</taxon>
        <taxon>Streptococcaceae</taxon>
        <taxon>Streptococcus</taxon>
    </lineage>
</organism>
<dbReference type="Proteomes" id="UP000308186">
    <property type="component" value="Unassembled WGS sequence"/>
</dbReference>
<proteinExistence type="predicted"/>
<dbReference type="RefSeq" id="WP_139724934.1">
    <property type="nucleotide sequence ID" value="NZ_VDCW01000048.1"/>
</dbReference>
<sequence length="252" mass="28798">MDEIIFSWPIEKFCATYLACGDEVKAYVEAFHDQPKFSQKQAKGMAARMLKRPDVCERLALMSREALRMQRLDARRVLERLAQIAFADLTEVVKVRRVNCRYCWGKNHRRQSTQGEYDDLCADALVEAQRKKEATYNLPELPPGGLGFDATRPPHPDCPECNGEGHAESFIQDFDKLSDDVKPLIAGVEQTKYGLKVTLHNQMTALETLTKCFGLNQPDIVLTILRQMMPPEEKAVITIENAEDMYRRFLTP</sequence>
<dbReference type="AlphaFoldDB" id="A0AAX2UZ73"/>
<protein>
    <recommendedName>
        <fullName evidence="3">Terminase small subunit</fullName>
    </recommendedName>
</protein>
<dbReference type="Pfam" id="PF03592">
    <property type="entry name" value="Terminase_2"/>
    <property type="match status" value="1"/>
</dbReference>
<comment type="caution">
    <text evidence="1">The sequence shown here is derived from an EMBL/GenBank/DDBJ whole genome shotgun (WGS) entry which is preliminary data.</text>
</comment>